<proteinExistence type="predicted"/>
<dbReference type="RefSeq" id="XP_043035760.1">
    <property type="nucleotide sequence ID" value="XM_043190598.1"/>
</dbReference>
<dbReference type="AlphaFoldDB" id="A0A9P7VKY5"/>
<evidence type="ECO:0000313" key="1">
    <source>
        <dbReference type="EMBL" id="KAG7442260.1"/>
    </source>
</evidence>
<organism evidence="1 2">
    <name type="scientific">Guyanagaster necrorhizus</name>
    <dbReference type="NCBI Taxonomy" id="856835"/>
    <lineage>
        <taxon>Eukaryota</taxon>
        <taxon>Fungi</taxon>
        <taxon>Dikarya</taxon>
        <taxon>Basidiomycota</taxon>
        <taxon>Agaricomycotina</taxon>
        <taxon>Agaricomycetes</taxon>
        <taxon>Agaricomycetidae</taxon>
        <taxon>Agaricales</taxon>
        <taxon>Marasmiineae</taxon>
        <taxon>Physalacriaceae</taxon>
        <taxon>Guyanagaster</taxon>
    </lineage>
</organism>
<keyword evidence="2" id="KW-1185">Reference proteome</keyword>
<dbReference type="GeneID" id="66112895"/>
<accession>A0A9P7VKY5</accession>
<gene>
    <name evidence="1" type="ORF">BT62DRAFT_996661</name>
</gene>
<reference evidence="1" key="1">
    <citation type="submission" date="2020-11" db="EMBL/GenBank/DDBJ databases">
        <title>Adaptations for nitrogen fixation in a non-lichenized fungal sporocarp promotes dispersal by wood-feeding termites.</title>
        <authorList>
            <consortium name="DOE Joint Genome Institute"/>
            <person name="Koch R.A."/>
            <person name="Yoon G."/>
            <person name="Arayal U."/>
            <person name="Lail K."/>
            <person name="Amirebrahimi M."/>
            <person name="Labutti K."/>
            <person name="Lipzen A."/>
            <person name="Riley R."/>
            <person name="Barry K."/>
            <person name="Henrissat B."/>
            <person name="Grigoriev I.V."/>
            <person name="Herr J.R."/>
            <person name="Aime M.C."/>
        </authorList>
    </citation>
    <scope>NUCLEOTIDE SEQUENCE</scope>
    <source>
        <strain evidence="1">MCA 3950</strain>
    </source>
</reference>
<comment type="caution">
    <text evidence="1">The sequence shown here is derived from an EMBL/GenBank/DDBJ whole genome shotgun (WGS) entry which is preliminary data.</text>
</comment>
<evidence type="ECO:0000313" key="2">
    <source>
        <dbReference type="Proteomes" id="UP000812287"/>
    </source>
</evidence>
<name>A0A9P7VKY5_9AGAR</name>
<dbReference type="Proteomes" id="UP000812287">
    <property type="component" value="Unassembled WGS sequence"/>
</dbReference>
<sequence>MVSGIYSGTVCLSRLRQTTMVPSRRRRSRRSHTIEELFSADILNFSDFSVREIYNAFQQFPNLLSRGFAMLDLYAADQEVYSDPYYRAIMDLLKNTRLQSIGCADMSVSPNEVGVWRGTFLNVTNLDLLRVTCSTVQYQIMLDSVPNLESFWTEEMHITTLAQWVNYSEFDAMVERPEQWGMIGREQKGVQLSEPTLTIITLDDEVLATRFASRQSPCRTSGLSSLFYQGNNSERMTVSLSVLLALDRNGVEFVCNGYNSESRIPPLIIPSKYISVFDCVFELEDDYRTVHPLEWLTRSFSMVTTPTQIQTLIITMDPCSDIDESTPPPDRDDPIVGMWNELDEALCRWQVSFRALVFKPGTPDAALWSRIVQWLGDVCLPKVKRRYEEMGPMHFQVRPFGYI</sequence>
<protein>
    <submittedName>
        <fullName evidence="1">Uncharacterized protein</fullName>
    </submittedName>
</protein>
<dbReference type="EMBL" id="MU250552">
    <property type="protein sequence ID" value="KAG7442260.1"/>
    <property type="molecule type" value="Genomic_DNA"/>
</dbReference>